<accession>A0A1W0X0K3</accession>
<evidence type="ECO:0000256" key="3">
    <source>
        <dbReference type="ARBA" id="ARBA00022490"/>
    </source>
</evidence>
<dbReference type="PANTHER" id="PTHR21064:SF1">
    <property type="entry name" value="HYDROXYLYSINE KINASE"/>
    <property type="match status" value="1"/>
</dbReference>
<comment type="function">
    <text evidence="7">Catalyzes the GTP-dependent phosphorylation of 5-hydroxy-L-lysine.</text>
</comment>
<dbReference type="OrthoDB" id="9973935at2759"/>
<dbReference type="InterPro" id="IPR011009">
    <property type="entry name" value="Kinase-like_dom_sf"/>
</dbReference>
<dbReference type="InterPro" id="IPR050249">
    <property type="entry name" value="Pseudomonas-type_ThrB"/>
</dbReference>
<keyword evidence="4" id="KW-0808">Transferase</keyword>
<evidence type="ECO:0000256" key="6">
    <source>
        <dbReference type="ARBA" id="ARBA00036820"/>
    </source>
</evidence>
<comment type="caution">
    <text evidence="11">The sequence shown here is derived from an EMBL/GenBank/DDBJ whole genome shotgun (WGS) entry which is preliminary data.</text>
</comment>
<feature type="domain" description="Aminoglycoside phosphotransferase" evidence="10">
    <location>
        <begin position="61"/>
        <end position="277"/>
    </location>
</feature>
<keyword evidence="12" id="KW-1185">Reference proteome</keyword>
<dbReference type="InterPro" id="IPR002575">
    <property type="entry name" value="Aminoglycoside_PTrfase"/>
</dbReference>
<evidence type="ECO:0000313" key="12">
    <source>
        <dbReference type="Proteomes" id="UP000192578"/>
    </source>
</evidence>
<organism evidence="11 12">
    <name type="scientific">Hypsibius exemplaris</name>
    <name type="common">Freshwater tardigrade</name>
    <dbReference type="NCBI Taxonomy" id="2072580"/>
    <lineage>
        <taxon>Eukaryota</taxon>
        <taxon>Metazoa</taxon>
        <taxon>Ecdysozoa</taxon>
        <taxon>Tardigrada</taxon>
        <taxon>Eutardigrada</taxon>
        <taxon>Parachela</taxon>
        <taxon>Hypsibioidea</taxon>
        <taxon>Hypsibiidae</taxon>
        <taxon>Hypsibius</taxon>
    </lineage>
</organism>
<proteinExistence type="inferred from homology"/>
<dbReference type="SUPFAM" id="SSF56112">
    <property type="entry name" value="Protein kinase-like (PK-like)"/>
    <property type="match status" value="1"/>
</dbReference>
<dbReference type="Pfam" id="PF01636">
    <property type="entry name" value="APH"/>
    <property type="match status" value="1"/>
</dbReference>
<dbReference type="Proteomes" id="UP000192578">
    <property type="component" value="Unassembled WGS sequence"/>
</dbReference>
<dbReference type="PANTHER" id="PTHR21064">
    <property type="entry name" value="AMINOGLYCOSIDE PHOSPHOTRANSFERASE DOMAIN-CONTAINING PROTEIN-RELATED"/>
    <property type="match status" value="1"/>
</dbReference>
<sequence>MASTKPVLTEEQIPELVKELYGLTVKSWTKFDGYDDLNLFIKVDPAESTNSNIPSPSSDGYVLKISNGRFTVDPGSIASQNSLMIFLDGRLTGIEVPTPKRSLSGNYWDFVSLPWKAPSQTPTEKFIVRLLTFTPGKMLSSVATEPSTEVLQQIGRLVGRFAKTMENFDVGLVAPPVVKEIWHLQNCEQVNSLLDAVDDSTQLTVFRDVLAEFERHLTTHRHELPQGVIHGDLNEGNIVMEQSAEEENAQYFVKGIIDFSDMHFSCRIFDLVLALAYMMLECCKKGLLDPIEAGAIVFHGYLQENTISPAEMDILKIGMEARITQSLVIGLHTFKQQPGNRYVLNTQKSGWHVLQILRRMSQQKLFEKWNDIMDQL</sequence>
<dbReference type="EC" id="2.7.1.81" evidence="8"/>
<comment type="similarity">
    <text evidence="2">Belongs to the aminoglycoside phosphotransferase family.</text>
</comment>
<reference evidence="12" key="1">
    <citation type="submission" date="2017-01" db="EMBL/GenBank/DDBJ databases">
        <title>Comparative genomics of anhydrobiosis in the tardigrade Hypsibius dujardini.</title>
        <authorList>
            <person name="Yoshida Y."/>
            <person name="Koutsovoulos G."/>
            <person name="Laetsch D."/>
            <person name="Stevens L."/>
            <person name="Kumar S."/>
            <person name="Horikawa D."/>
            <person name="Ishino K."/>
            <person name="Komine S."/>
            <person name="Tomita M."/>
            <person name="Blaxter M."/>
            <person name="Arakawa K."/>
        </authorList>
    </citation>
    <scope>NUCLEOTIDE SEQUENCE [LARGE SCALE GENOMIC DNA]</scope>
    <source>
        <strain evidence="12">Z151</strain>
    </source>
</reference>
<dbReference type="GO" id="GO:0047992">
    <property type="term" value="F:hydroxylysine kinase activity"/>
    <property type="evidence" value="ECO:0007669"/>
    <property type="project" value="UniProtKB-EC"/>
</dbReference>
<comment type="subcellular location">
    <subcellularLocation>
        <location evidence="1">Cytoplasm</location>
    </subcellularLocation>
</comment>
<evidence type="ECO:0000256" key="7">
    <source>
        <dbReference type="ARBA" id="ARBA00037368"/>
    </source>
</evidence>
<dbReference type="GO" id="GO:0005737">
    <property type="term" value="C:cytoplasm"/>
    <property type="evidence" value="ECO:0007669"/>
    <property type="project" value="UniProtKB-SubCell"/>
</dbReference>
<gene>
    <name evidence="11" type="ORF">BV898_05054</name>
</gene>
<evidence type="ECO:0000256" key="5">
    <source>
        <dbReference type="ARBA" id="ARBA00022777"/>
    </source>
</evidence>
<evidence type="ECO:0000256" key="1">
    <source>
        <dbReference type="ARBA" id="ARBA00004496"/>
    </source>
</evidence>
<evidence type="ECO:0000256" key="9">
    <source>
        <dbReference type="ARBA" id="ARBA00040505"/>
    </source>
</evidence>
<evidence type="ECO:0000256" key="4">
    <source>
        <dbReference type="ARBA" id="ARBA00022679"/>
    </source>
</evidence>
<protein>
    <recommendedName>
        <fullName evidence="9">Hydroxylysine kinase</fullName>
        <ecNumber evidence="8">2.7.1.81</ecNumber>
    </recommendedName>
</protein>
<keyword evidence="5 11" id="KW-0418">Kinase</keyword>
<evidence type="ECO:0000256" key="8">
    <source>
        <dbReference type="ARBA" id="ARBA00038873"/>
    </source>
</evidence>
<dbReference type="EMBL" id="MTYJ01000026">
    <property type="protein sequence ID" value="OQV20980.1"/>
    <property type="molecule type" value="Genomic_DNA"/>
</dbReference>
<keyword evidence="3" id="KW-0963">Cytoplasm</keyword>
<evidence type="ECO:0000256" key="2">
    <source>
        <dbReference type="ARBA" id="ARBA00006219"/>
    </source>
</evidence>
<comment type="catalytic activity">
    <reaction evidence="6">
        <text>(5R)-5-hydroxy-L-lysine + GTP = (5R)-5-phosphooxy-L-lysine + GDP + H(+)</text>
        <dbReference type="Rhea" id="RHEA:19049"/>
        <dbReference type="ChEBI" id="CHEBI:15378"/>
        <dbReference type="ChEBI" id="CHEBI:37565"/>
        <dbReference type="ChEBI" id="CHEBI:57882"/>
        <dbReference type="ChEBI" id="CHEBI:58189"/>
        <dbReference type="ChEBI" id="CHEBI:58357"/>
        <dbReference type="EC" id="2.7.1.81"/>
    </reaction>
</comment>
<dbReference type="AlphaFoldDB" id="A0A1W0X0K3"/>
<evidence type="ECO:0000259" key="10">
    <source>
        <dbReference type="Pfam" id="PF01636"/>
    </source>
</evidence>
<name>A0A1W0X0K3_HYPEX</name>
<evidence type="ECO:0000313" key="11">
    <source>
        <dbReference type="EMBL" id="OQV20980.1"/>
    </source>
</evidence>
<dbReference type="Gene3D" id="3.90.1200.10">
    <property type="match status" value="1"/>
</dbReference>